<dbReference type="PROSITE" id="PS00518">
    <property type="entry name" value="ZF_RING_1"/>
    <property type="match status" value="1"/>
</dbReference>
<evidence type="ECO:0000256" key="5">
    <source>
        <dbReference type="ARBA" id="ARBA00022859"/>
    </source>
</evidence>
<keyword evidence="7" id="KW-0175">Coiled coil</keyword>
<keyword evidence="3 6" id="KW-0863">Zinc-finger</keyword>
<dbReference type="InterPro" id="IPR051051">
    <property type="entry name" value="E3_ubiq-ligase_TRIM/RNF"/>
</dbReference>
<evidence type="ECO:0000259" key="10">
    <source>
        <dbReference type="PROSITE" id="PS50188"/>
    </source>
</evidence>
<dbReference type="PROSITE" id="PS50188">
    <property type="entry name" value="B302_SPRY"/>
    <property type="match status" value="1"/>
</dbReference>
<dbReference type="PROSITE" id="PS50089">
    <property type="entry name" value="ZF_RING_2"/>
    <property type="match status" value="1"/>
</dbReference>
<feature type="domain" description="RING-type" evidence="8">
    <location>
        <begin position="18"/>
        <end position="58"/>
    </location>
</feature>
<dbReference type="Gene3D" id="2.60.120.920">
    <property type="match status" value="1"/>
</dbReference>
<dbReference type="InterPro" id="IPR001841">
    <property type="entry name" value="Znf_RING"/>
</dbReference>
<dbReference type="Pfam" id="PF13765">
    <property type="entry name" value="PRY"/>
    <property type="match status" value="1"/>
</dbReference>
<dbReference type="Gene3D" id="4.10.830.40">
    <property type="match status" value="1"/>
</dbReference>
<reference evidence="11" key="2">
    <citation type="submission" date="2025-08" db="UniProtKB">
        <authorList>
            <consortium name="Ensembl"/>
        </authorList>
    </citation>
    <scope>IDENTIFICATION</scope>
</reference>
<dbReference type="SMART" id="SM00589">
    <property type="entry name" value="PRY"/>
    <property type="match status" value="1"/>
</dbReference>
<dbReference type="InterPro" id="IPR017907">
    <property type="entry name" value="Znf_RING_CS"/>
</dbReference>
<dbReference type="CDD" id="cd19769">
    <property type="entry name" value="Bbox2_TRIM16-like"/>
    <property type="match status" value="1"/>
</dbReference>
<dbReference type="InterPro" id="IPR043136">
    <property type="entry name" value="B30.2/SPRY_sf"/>
</dbReference>
<keyword evidence="12" id="KW-1185">Reference proteome</keyword>
<evidence type="ECO:0000259" key="9">
    <source>
        <dbReference type="PROSITE" id="PS50119"/>
    </source>
</evidence>
<feature type="coiled-coil region" evidence="7">
    <location>
        <begin position="247"/>
        <end position="293"/>
    </location>
</feature>
<keyword evidence="1" id="KW-0399">Innate immunity</keyword>
<dbReference type="InterPro" id="IPR013320">
    <property type="entry name" value="ConA-like_dom_sf"/>
</dbReference>
<dbReference type="InterPro" id="IPR001870">
    <property type="entry name" value="B30.2/SPRY"/>
</dbReference>
<name>A0A8C9RQ21_SCLFO</name>
<dbReference type="Pfam" id="PF25600">
    <property type="entry name" value="TRIM_CC"/>
    <property type="match status" value="1"/>
</dbReference>
<keyword evidence="4" id="KW-0862">Zinc</keyword>
<evidence type="ECO:0000256" key="2">
    <source>
        <dbReference type="ARBA" id="ARBA00022723"/>
    </source>
</evidence>
<reference evidence="11" key="3">
    <citation type="submission" date="2025-09" db="UniProtKB">
        <authorList>
            <consortium name="Ensembl"/>
        </authorList>
    </citation>
    <scope>IDENTIFICATION</scope>
</reference>
<evidence type="ECO:0000256" key="3">
    <source>
        <dbReference type="ARBA" id="ARBA00022771"/>
    </source>
</evidence>
<dbReference type="OrthoDB" id="6105938at2759"/>
<dbReference type="SUPFAM" id="SSF49899">
    <property type="entry name" value="Concanavalin A-like lectins/glucanases"/>
    <property type="match status" value="1"/>
</dbReference>
<dbReference type="PANTHER" id="PTHR25465:SF32">
    <property type="entry name" value="BLOODTHIRSTY-RELATED GENE FAMILY, MEMBER 16 ISOFORM X1-RELATED"/>
    <property type="match status" value="1"/>
</dbReference>
<dbReference type="AlphaFoldDB" id="A0A8C9RQ21"/>
<evidence type="ECO:0000256" key="1">
    <source>
        <dbReference type="ARBA" id="ARBA00022588"/>
    </source>
</evidence>
<dbReference type="InterPro" id="IPR058030">
    <property type="entry name" value="TRIM8/14/16/25/29/45/65_CC"/>
</dbReference>
<dbReference type="Gene3D" id="3.30.40.10">
    <property type="entry name" value="Zinc/RING finger domain, C3HC4 (zinc finger)"/>
    <property type="match status" value="1"/>
</dbReference>
<dbReference type="GO" id="GO:0005737">
    <property type="term" value="C:cytoplasm"/>
    <property type="evidence" value="ECO:0007669"/>
    <property type="project" value="UniProtKB-ARBA"/>
</dbReference>
<evidence type="ECO:0000313" key="12">
    <source>
        <dbReference type="Proteomes" id="UP000694397"/>
    </source>
</evidence>
<dbReference type="InterPro" id="IPR003879">
    <property type="entry name" value="Butyrophylin_SPRY"/>
</dbReference>
<organism evidence="11 12">
    <name type="scientific">Scleropages formosus</name>
    <name type="common">Asian bonytongue</name>
    <name type="synonym">Osteoglossum formosum</name>
    <dbReference type="NCBI Taxonomy" id="113540"/>
    <lineage>
        <taxon>Eukaryota</taxon>
        <taxon>Metazoa</taxon>
        <taxon>Chordata</taxon>
        <taxon>Craniata</taxon>
        <taxon>Vertebrata</taxon>
        <taxon>Euteleostomi</taxon>
        <taxon>Actinopterygii</taxon>
        <taxon>Neopterygii</taxon>
        <taxon>Teleostei</taxon>
        <taxon>Osteoglossocephala</taxon>
        <taxon>Osteoglossomorpha</taxon>
        <taxon>Osteoglossiformes</taxon>
        <taxon>Osteoglossidae</taxon>
        <taxon>Scleropages</taxon>
    </lineage>
</organism>
<dbReference type="InterPro" id="IPR000315">
    <property type="entry name" value="Znf_B-box"/>
</dbReference>
<dbReference type="Ensembl" id="ENSSFOT00015024093.2">
    <property type="protein sequence ID" value="ENSSFOP00015023833.2"/>
    <property type="gene ID" value="ENSSFOG00015014934.2"/>
</dbReference>
<dbReference type="InterPro" id="IPR006574">
    <property type="entry name" value="PRY"/>
</dbReference>
<dbReference type="InterPro" id="IPR003877">
    <property type="entry name" value="SPRY_dom"/>
</dbReference>
<evidence type="ECO:0000256" key="7">
    <source>
        <dbReference type="SAM" id="Coils"/>
    </source>
</evidence>
<feature type="domain" description="B box-type" evidence="9">
    <location>
        <begin position="146"/>
        <end position="186"/>
    </location>
</feature>
<dbReference type="GO" id="GO:0045087">
    <property type="term" value="P:innate immune response"/>
    <property type="evidence" value="ECO:0007669"/>
    <property type="project" value="UniProtKB-KW"/>
</dbReference>
<evidence type="ECO:0000256" key="6">
    <source>
        <dbReference type="PROSITE-ProRule" id="PRU00024"/>
    </source>
</evidence>
<dbReference type="InterPro" id="IPR027370">
    <property type="entry name" value="Znf-RING_euk"/>
</dbReference>
<dbReference type="SMART" id="SM00449">
    <property type="entry name" value="SPRY"/>
    <property type="match status" value="1"/>
</dbReference>
<keyword evidence="5" id="KW-0391">Immunity</keyword>
<dbReference type="Proteomes" id="UP000694397">
    <property type="component" value="Chromosome 11"/>
</dbReference>
<feature type="domain" description="B30.2/SPRY" evidence="10">
    <location>
        <begin position="345"/>
        <end position="540"/>
    </location>
</feature>
<dbReference type="Pfam" id="PF00643">
    <property type="entry name" value="zf-B_box"/>
    <property type="match status" value="1"/>
</dbReference>
<dbReference type="CDD" id="cd13733">
    <property type="entry name" value="SPRY_PRY_C-I_1"/>
    <property type="match status" value="1"/>
</dbReference>
<dbReference type="SUPFAM" id="SSF57850">
    <property type="entry name" value="RING/U-box"/>
    <property type="match status" value="1"/>
</dbReference>
<evidence type="ECO:0008006" key="13">
    <source>
        <dbReference type="Google" id="ProtNLM"/>
    </source>
</evidence>
<proteinExistence type="predicted"/>
<dbReference type="Pfam" id="PF13445">
    <property type="entry name" value="zf-RING_UBOX"/>
    <property type="match status" value="1"/>
</dbReference>
<dbReference type="PRINTS" id="PR01407">
    <property type="entry name" value="BUTYPHLNCDUF"/>
</dbReference>
<keyword evidence="2" id="KW-0479">Metal-binding</keyword>
<dbReference type="Pfam" id="PF00622">
    <property type="entry name" value="SPRY"/>
    <property type="match status" value="1"/>
</dbReference>
<dbReference type="PANTHER" id="PTHR25465">
    <property type="entry name" value="B-BOX DOMAIN CONTAINING"/>
    <property type="match status" value="1"/>
</dbReference>
<protein>
    <recommendedName>
        <fullName evidence="13">E3 ubiquitin-protein ligase TRIM39-like</fullName>
    </recommendedName>
</protein>
<accession>A0A8C9RQ21</accession>
<reference evidence="11 12" key="1">
    <citation type="submission" date="2019-04" db="EMBL/GenBank/DDBJ databases">
        <authorList>
            <consortium name="Wellcome Sanger Institute Data Sharing"/>
        </authorList>
    </citation>
    <scope>NUCLEOTIDE SEQUENCE [LARGE SCALE GENOMIC DNA]</scope>
</reference>
<dbReference type="SMART" id="SM00184">
    <property type="entry name" value="RING"/>
    <property type="match status" value="1"/>
</dbReference>
<dbReference type="Gene3D" id="3.30.160.60">
    <property type="entry name" value="Classic Zinc Finger"/>
    <property type="match status" value="1"/>
</dbReference>
<dbReference type="GO" id="GO:0008270">
    <property type="term" value="F:zinc ion binding"/>
    <property type="evidence" value="ECO:0007669"/>
    <property type="project" value="UniProtKB-KW"/>
</dbReference>
<evidence type="ECO:0000313" key="11">
    <source>
        <dbReference type="Ensembl" id="ENSSFOP00015023833.2"/>
    </source>
</evidence>
<dbReference type="PROSITE" id="PS50119">
    <property type="entry name" value="ZF_BBOX"/>
    <property type="match status" value="1"/>
</dbReference>
<dbReference type="SUPFAM" id="SSF57845">
    <property type="entry name" value="B-box zinc-binding domain"/>
    <property type="match status" value="1"/>
</dbReference>
<sequence>MDSPSLPDDLLSEEPLKCSLCLEVFTNPVSTPCGHSFCMACIDSYWGSCDICQCPSCSKRFHMRPEVNTNTVLEELAVQVKRRKVEITEHAAKAWEVPCDVCPGTKLKALKSCLVCLISYCEIHLEPHRRVESLTRHKLIDPIDDLERRICKKHQKLLEQFCRSDQTCVCMLCTETDHKTHDIVHIEEQYVEKKSQLDGTKANIQQMIQDRLKKVEEIKHTMVLTKEKMERQGKYCAHIFTEVVHSLEERKAKLLEVTENKQRAEEARAEELIMELEQEIGELQKRDTLLERLCHTEDHLHFLQDYLYLSTFPEMKKWCDLTIYTDLFIGTIRRAVSGVLEDVQKKVKLLTEAELKQLQKYKAKITMDPKTASSWVMITEGGKRMKNSKTEQVVPDNPERFETSPMVLGEQAFSSGRHYWEVQVGMRHNWKIGVAMETVKRKGSIEVSTKHGFFVLSMEGFGTKYSAETSPSTVLYLNPKPRKVGIYLDYEGGQVSFYDVEACSLIYTFAGYTFTGNLYPYFYLFPPGALVSTHSPKPCCSGSPIKEQFFPNVLLIIVIPSA</sequence>
<gene>
    <name evidence="11" type="primary">LOC108940942</name>
</gene>
<dbReference type="GeneTree" id="ENSGT01040000240385"/>
<evidence type="ECO:0000259" key="8">
    <source>
        <dbReference type="PROSITE" id="PS50089"/>
    </source>
</evidence>
<dbReference type="SMART" id="SM00336">
    <property type="entry name" value="BBOX"/>
    <property type="match status" value="1"/>
</dbReference>
<dbReference type="FunFam" id="2.60.120.920:FF:000004">
    <property type="entry name" value="Butyrophilin subfamily 1 member A1"/>
    <property type="match status" value="1"/>
</dbReference>
<dbReference type="InterPro" id="IPR013083">
    <property type="entry name" value="Znf_RING/FYVE/PHD"/>
</dbReference>
<evidence type="ECO:0000256" key="4">
    <source>
        <dbReference type="ARBA" id="ARBA00022833"/>
    </source>
</evidence>